<keyword evidence="3" id="KW-1185">Reference proteome</keyword>
<dbReference type="Pfam" id="PF06496">
    <property type="entry name" value="DUF1097"/>
    <property type="match status" value="1"/>
</dbReference>
<feature type="transmembrane region" description="Helical" evidence="1">
    <location>
        <begin position="127"/>
        <end position="147"/>
    </location>
</feature>
<evidence type="ECO:0000256" key="1">
    <source>
        <dbReference type="SAM" id="Phobius"/>
    </source>
</evidence>
<feature type="transmembrane region" description="Helical" evidence="1">
    <location>
        <begin position="216"/>
        <end position="232"/>
    </location>
</feature>
<reference evidence="2 3" key="1">
    <citation type="submission" date="2019-04" db="EMBL/GenBank/DDBJ databases">
        <title>Altererythrobacter aquimixticola sp. nov., isolated from sediment of junction between the ocean and a freshwater spring.</title>
        <authorList>
            <person name="Yoon J.-H."/>
        </authorList>
    </citation>
    <scope>NUCLEOTIDE SEQUENCE [LARGE SCALE GENOMIC DNA]</scope>
    <source>
        <strain evidence="2 3">SSKS-13</strain>
    </source>
</reference>
<name>A0A4T3EY53_9SPHN</name>
<keyword evidence="1" id="KW-0472">Membrane</keyword>
<dbReference type="Proteomes" id="UP000309389">
    <property type="component" value="Unassembled WGS sequence"/>
</dbReference>
<protein>
    <submittedName>
        <fullName evidence="2">DUF1097 domain-containing protein</fullName>
    </submittedName>
</protein>
<dbReference type="EMBL" id="SSHH01000003">
    <property type="protein sequence ID" value="TIX49578.1"/>
    <property type="molecule type" value="Genomic_DNA"/>
</dbReference>
<sequence>MSSIATRSMTSCMAGSTSFETSTLPHAASVTAASAAAEMVMAFMAVSPSLTRDHASAAQNRKFARDRGVRDRGEGWKALRNRCLLHQRSAAQVIHFRRYLPGGTVELPCAPVAGPIRRGERTIINRLEGNFMSAYLALAVSVGLLAVVDTWLFGVPLAGFLPGLVWVSFIAWGCHFHSGAGMKGMTTAIAGMTFGAAVGVAAIVALMGPLAGLGDFAGPVAVGLGAFVICLASKIPLLATIPASVYGFAAVAGATFLMAGEEGMDPVGAFVPTVVSVIIGALFGIVSEKLAGALTKEAAAGD</sequence>
<gene>
    <name evidence="2" type="ORF">E5222_12110</name>
</gene>
<keyword evidence="1" id="KW-0812">Transmembrane</keyword>
<feature type="transmembrane region" description="Helical" evidence="1">
    <location>
        <begin position="239"/>
        <end position="260"/>
    </location>
</feature>
<evidence type="ECO:0000313" key="2">
    <source>
        <dbReference type="EMBL" id="TIX49578.1"/>
    </source>
</evidence>
<keyword evidence="1" id="KW-1133">Transmembrane helix</keyword>
<dbReference type="InterPro" id="IPR009476">
    <property type="entry name" value="DUF1097"/>
</dbReference>
<comment type="caution">
    <text evidence="2">The sequence shown here is derived from an EMBL/GenBank/DDBJ whole genome shotgun (WGS) entry which is preliminary data.</text>
</comment>
<dbReference type="AlphaFoldDB" id="A0A4T3EY53"/>
<feature type="transmembrane region" description="Helical" evidence="1">
    <location>
        <begin position="188"/>
        <end position="210"/>
    </location>
</feature>
<feature type="transmembrane region" description="Helical" evidence="1">
    <location>
        <begin position="153"/>
        <end position="176"/>
    </location>
</feature>
<accession>A0A4T3EY53</accession>
<proteinExistence type="predicted"/>
<evidence type="ECO:0000313" key="3">
    <source>
        <dbReference type="Proteomes" id="UP000309389"/>
    </source>
</evidence>
<dbReference type="OrthoDB" id="7861714at2"/>
<organism evidence="2 3">
    <name type="scientific">Alteraurantiacibacter aquimixticola</name>
    <dbReference type="NCBI Taxonomy" id="2489173"/>
    <lineage>
        <taxon>Bacteria</taxon>
        <taxon>Pseudomonadati</taxon>
        <taxon>Pseudomonadota</taxon>
        <taxon>Alphaproteobacteria</taxon>
        <taxon>Sphingomonadales</taxon>
        <taxon>Erythrobacteraceae</taxon>
        <taxon>Alteraurantiacibacter</taxon>
    </lineage>
</organism>
<feature type="transmembrane region" description="Helical" evidence="1">
    <location>
        <begin position="266"/>
        <end position="286"/>
    </location>
</feature>